<dbReference type="RefSeq" id="WP_184338046.1">
    <property type="nucleotide sequence ID" value="NZ_JACHIG010000001.1"/>
</dbReference>
<dbReference type="InterPro" id="IPR005358">
    <property type="entry name" value="Puta_zinc/iron-chelating_dom"/>
</dbReference>
<dbReference type="AlphaFoldDB" id="A0A7W7Y7N0"/>
<organism evidence="1 2">
    <name type="scientific">Prosthecobacter vanneervenii</name>
    <dbReference type="NCBI Taxonomy" id="48466"/>
    <lineage>
        <taxon>Bacteria</taxon>
        <taxon>Pseudomonadati</taxon>
        <taxon>Verrucomicrobiota</taxon>
        <taxon>Verrucomicrobiia</taxon>
        <taxon>Verrucomicrobiales</taxon>
        <taxon>Verrucomicrobiaceae</taxon>
        <taxon>Prosthecobacter</taxon>
    </lineage>
</organism>
<keyword evidence="2" id="KW-1185">Reference proteome</keyword>
<proteinExistence type="predicted"/>
<dbReference type="Pfam" id="PF03692">
    <property type="entry name" value="CxxCxxCC"/>
    <property type="match status" value="1"/>
</dbReference>
<gene>
    <name evidence="1" type="ORF">HNQ65_000658</name>
</gene>
<evidence type="ECO:0008006" key="3">
    <source>
        <dbReference type="Google" id="ProtNLM"/>
    </source>
</evidence>
<name>A0A7W7Y7N0_9BACT</name>
<protein>
    <recommendedName>
        <fullName evidence="3">YkgJ family cysteine cluster protein</fullName>
    </recommendedName>
</protein>
<dbReference type="Proteomes" id="UP000590740">
    <property type="component" value="Unassembled WGS sequence"/>
</dbReference>
<reference evidence="1 2" key="1">
    <citation type="submission" date="2020-08" db="EMBL/GenBank/DDBJ databases">
        <title>Genomic Encyclopedia of Type Strains, Phase IV (KMG-IV): sequencing the most valuable type-strain genomes for metagenomic binning, comparative biology and taxonomic classification.</title>
        <authorList>
            <person name="Goeker M."/>
        </authorList>
    </citation>
    <scope>NUCLEOTIDE SEQUENCE [LARGE SCALE GENOMIC DNA]</scope>
    <source>
        <strain evidence="1 2">DSM 12252</strain>
    </source>
</reference>
<dbReference type="EMBL" id="JACHIG010000001">
    <property type="protein sequence ID" value="MBB5031104.1"/>
    <property type="molecule type" value="Genomic_DNA"/>
</dbReference>
<evidence type="ECO:0000313" key="2">
    <source>
        <dbReference type="Proteomes" id="UP000590740"/>
    </source>
</evidence>
<accession>A0A7W7Y7N0</accession>
<sequence>MAAASSSPTISPCQSCGACCAHYRVSFYWQEAAQRGLDESLLVQVSPWQVCFRGTEQKPVRCVNLEGEVGTCVSCRIYDQRTTPCRSVDAGDEKCLQARAAHGLGSFQP</sequence>
<evidence type="ECO:0000313" key="1">
    <source>
        <dbReference type="EMBL" id="MBB5031104.1"/>
    </source>
</evidence>
<comment type="caution">
    <text evidence="1">The sequence shown here is derived from an EMBL/GenBank/DDBJ whole genome shotgun (WGS) entry which is preliminary data.</text>
</comment>